<proteinExistence type="inferred from homology"/>
<dbReference type="SUPFAM" id="SSF53807">
    <property type="entry name" value="Helical backbone' metal receptor"/>
    <property type="match status" value="1"/>
</dbReference>
<protein>
    <submittedName>
        <fullName evidence="7">Zinc ABC transporter substrate-binding protein</fullName>
    </submittedName>
</protein>
<feature type="coiled-coil region" evidence="5">
    <location>
        <begin position="171"/>
        <end position="202"/>
    </location>
</feature>
<keyword evidence="8" id="KW-1185">Reference proteome</keyword>
<dbReference type="PRINTS" id="PR00691">
    <property type="entry name" value="ADHESINB"/>
</dbReference>
<keyword evidence="2 4" id="KW-0813">Transport</keyword>
<dbReference type="Proteomes" id="UP000235682">
    <property type="component" value="Unassembled WGS sequence"/>
</dbReference>
<dbReference type="Pfam" id="PF01297">
    <property type="entry name" value="ZnuA"/>
    <property type="match status" value="1"/>
</dbReference>
<dbReference type="PANTHER" id="PTHR42953:SF3">
    <property type="entry name" value="HIGH-AFFINITY ZINC UPTAKE SYSTEM PROTEIN ZNUA"/>
    <property type="match status" value="1"/>
</dbReference>
<evidence type="ECO:0000256" key="2">
    <source>
        <dbReference type="ARBA" id="ARBA00022448"/>
    </source>
</evidence>
<accession>A0A2N6SN98</accession>
<dbReference type="Gene3D" id="3.40.50.1980">
    <property type="entry name" value="Nitrogenase molybdenum iron protein domain"/>
    <property type="match status" value="2"/>
</dbReference>
<comment type="caution">
    <text evidence="7">The sequence shown here is derived from an EMBL/GenBank/DDBJ whole genome shotgun (WGS) entry which is preliminary data.</text>
</comment>
<evidence type="ECO:0000313" key="8">
    <source>
        <dbReference type="Proteomes" id="UP000235682"/>
    </source>
</evidence>
<sequence length="310" mass="35229">MMKKLFRVVLALVLTVSVLASLIQPEVKAESKMQVTTTFYPVYFLASEIAGDHAEVNMLIQGGQDAHDYEASAKDVAMIQNSDLFIYQDDEMEHFVPAVLNSLDSDHVKVIKATEGLELLRGDDHDHDHDHEDDHDHHHEYDPHTWLDPIFYSQQAENVANALSKADPDNETEYMARKEELVKRLEELHQKFESELERRQDRTFVVQHAAFGYLAHAYNLEQEAITGIFTTQEPSAASIAKVQDFVKEHNIKTIYVEPTLNDATAKTVADATGAQLLPLRTLESLSKEDEEAGKDYFDLMEENLQSLMNN</sequence>
<evidence type="ECO:0000313" key="7">
    <source>
        <dbReference type="EMBL" id="PMC58547.1"/>
    </source>
</evidence>
<reference evidence="7 8" key="1">
    <citation type="submission" date="2017-09" db="EMBL/GenBank/DDBJ databases">
        <title>Bacterial strain isolated from the female urinary microbiota.</title>
        <authorList>
            <person name="Thomas-White K."/>
            <person name="Kumar N."/>
            <person name="Forster S."/>
            <person name="Putonti C."/>
            <person name="Lawley T."/>
            <person name="Wolfe A.J."/>
        </authorList>
    </citation>
    <scope>NUCLEOTIDE SEQUENCE [LARGE SCALE GENOMIC DNA]</scope>
    <source>
        <strain evidence="7 8">UMB0852</strain>
    </source>
</reference>
<name>A0A2N6SN98_9LACT</name>
<dbReference type="PANTHER" id="PTHR42953">
    <property type="entry name" value="HIGH-AFFINITY ZINC UPTAKE SYSTEM PROTEIN ZNUA-RELATED"/>
    <property type="match status" value="1"/>
</dbReference>
<dbReference type="GO" id="GO:0046872">
    <property type="term" value="F:metal ion binding"/>
    <property type="evidence" value="ECO:0007669"/>
    <property type="project" value="InterPro"/>
</dbReference>
<evidence type="ECO:0000256" key="3">
    <source>
        <dbReference type="ARBA" id="ARBA00022729"/>
    </source>
</evidence>
<evidence type="ECO:0000256" key="5">
    <source>
        <dbReference type="SAM" id="Coils"/>
    </source>
</evidence>
<dbReference type="EMBL" id="PNHE01000011">
    <property type="protein sequence ID" value="PMC58547.1"/>
    <property type="molecule type" value="Genomic_DNA"/>
</dbReference>
<dbReference type="InterPro" id="IPR006128">
    <property type="entry name" value="Lipoprotein_PsaA-like"/>
</dbReference>
<dbReference type="PRINTS" id="PR00690">
    <property type="entry name" value="ADHESNFAMILY"/>
</dbReference>
<comment type="similarity">
    <text evidence="1 4">Belongs to the bacterial solute-binding protein 9 family.</text>
</comment>
<dbReference type="AlphaFoldDB" id="A0A2N6SN98"/>
<dbReference type="InterPro" id="IPR006127">
    <property type="entry name" value="ZnuA-like"/>
</dbReference>
<gene>
    <name evidence="7" type="ORF">CJ205_03760</name>
</gene>
<keyword evidence="3 6" id="KW-0732">Signal</keyword>
<dbReference type="InterPro" id="IPR050492">
    <property type="entry name" value="Bact_metal-bind_prot9"/>
</dbReference>
<feature type="chain" id="PRO_5039714315" evidence="6">
    <location>
        <begin position="21"/>
        <end position="310"/>
    </location>
</feature>
<keyword evidence="5" id="KW-0175">Coiled coil</keyword>
<evidence type="ECO:0000256" key="4">
    <source>
        <dbReference type="RuleBase" id="RU003512"/>
    </source>
</evidence>
<evidence type="ECO:0000256" key="1">
    <source>
        <dbReference type="ARBA" id="ARBA00011028"/>
    </source>
</evidence>
<dbReference type="OrthoDB" id="9810636at2"/>
<dbReference type="InterPro" id="IPR006129">
    <property type="entry name" value="AdhesinB"/>
</dbReference>
<feature type="signal peptide" evidence="6">
    <location>
        <begin position="1"/>
        <end position="20"/>
    </location>
</feature>
<organism evidence="7 8">
    <name type="scientific">Dolosicoccus paucivorans</name>
    <dbReference type="NCBI Taxonomy" id="84521"/>
    <lineage>
        <taxon>Bacteria</taxon>
        <taxon>Bacillati</taxon>
        <taxon>Bacillota</taxon>
        <taxon>Bacilli</taxon>
        <taxon>Lactobacillales</taxon>
        <taxon>Aerococcaceae</taxon>
        <taxon>Dolosicoccus</taxon>
    </lineage>
</organism>
<dbReference type="GO" id="GO:0030001">
    <property type="term" value="P:metal ion transport"/>
    <property type="evidence" value="ECO:0007669"/>
    <property type="project" value="InterPro"/>
</dbReference>
<dbReference type="STRING" id="84521.SAMN04487994_10206"/>
<evidence type="ECO:0000256" key="6">
    <source>
        <dbReference type="SAM" id="SignalP"/>
    </source>
</evidence>
<dbReference type="GO" id="GO:0007155">
    <property type="term" value="P:cell adhesion"/>
    <property type="evidence" value="ECO:0007669"/>
    <property type="project" value="InterPro"/>
</dbReference>